<organism evidence="2 3">
    <name type="scientific">Platanthera guangdongensis</name>
    <dbReference type="NCBI Taxonomy" id="2320717"/>
    <lineage>
        <taxon>Eukaryota</taxon>
        <taxon>Viridiplantae</taxon>
        <taxon>Streptophyta</taxon>
        <taxon>Embryophyta</taxon>
        <taxon>Tracheophyta</taxon>
        <taxon>Spermatophyta</taxon>
        <taxon>Magnoliopsida</taxon>
        <taxon>Liliopsida</taxon>
        <taxon>Asparagales</taxon>
        <taxon>Orchidaceae</taxon>
        <taxon>Orchidoideae</taxon>
        <taxon>Orchideae</taxon>
        <taxon>Orchidinae</taxon>
        <taxon>Platanthera</taxon>
    </lineage>
</organism>
<gene>
    <name evidence="2" type="ORF">KSP40_PGU008720</name>
</gene>
<evidence type="ECO:0000313" key="3">
    <source>
        <dbReference type="Proteomes" id="UP001412067"/>
    </source>
</evidence>
<evidence type="ECO:0000256" key="1">
    <source>
        <dbReference type="SAM" id="MobiDB-lite"/>
    </source>
</evidence>
<protein>
    <submittedName>
        <fullName evidence="2">Uncharacterized protein</fullName>
    </submittedName>
</protein>
<dbReference type="Proteomes" id="UP001412067">
    <property type="component" value="Unassembled WGS sequence"/>
</dbReference>
<keyword evidence="3" id="KW-1185">Reference proteome</keyword>
<dbReference type="EMBL" id="JBBWWR010000005">
    <property type="protein sequence ID" value="KAK8965841.1"/>
    <property type="molecule type" value="Genomic_DNA"/>
</dbReference>
<comment type="caution">
    <text evidence="2">The sequence shown here is derived from an EMBL/GenBank/DDBJ whole genome shotgun (WGS) entry which is preliminary data.</text>
</comment>
<feature type="region of interest" description="Disordered" evidence="1">
    <location>
        <begin position="30"/>
        <end position="62"/>
    </location>
</feature>
<sequence>MMCEPGTQTKLLNHMVRRRSSCDLCIQEETIAEEEEEEEEEERGGGGDGAVESGNCGHRGNSRGEAIPCKTGAILQTFSSLKRSDEELALADAQASIKSNILMGITKVPSRKRTLAVANEDNGRVDFPCPQCVPPKLPLPPLLSPSQQSTDTPLPPSVAAIPLPPLYSFRPPCSHPLQQSSGCLSPLTTIPAPPLQKKQKQGVEKAMLKVLNHEPKGGSRSSCETNEDCRNCRAFGPKKMRGLCMNVKEGIKALK</sequence>
<evidence type="ECO:0000313" key="2">
    <source>
        <dbReference type="EMBL" id="KAK8965841.1"/>
    </source>
</evidence>
<reference evidence="2 3" key="1">
    <citation type="journal article" date="2022" name="Nat. Plants">
        <title>Genomes of leafy and leafless Platanthera orchids illuminate the evolution of mycoheterotrophy.</title>
        <authorList>
            <person name="Li M.H."/>
            <person name="Liu K.W."/>
            <person name="Li Z."/>
            <person name="Lu H.C."/>
            <person name="Ye Q.L."/>
            <person name="Zhang D."/>
            <person name="Wang J.Y."/>
            <person name="Li Y.F."/>
            <person name="Zhong Z.M."/>
            <person name="Liu X."/>
            <person name="Yu X."/>
            <person name="Liu D.K."/>
            <person name="Tu X.D."/>
            <person name="Liu B."/>
            <person name="Hao Y."/>
            <person name="Liao X.Y."/>
            <person name="Jiang Y.T."/>
            <person name="Sun W.H."/>
            <person name="Chen J."/>
            <person name="Chen Y.Q."/>
            <person name="Ai Y."/>
            <person name="Zhai J.W."/>
            <person name="Wu S.S."/>
            <person name="Zhou Z."/>
            <person name="Hsiao Y.Y."/>
            <person name="Wu W.L."/>
            <person name="Chen Y.Y."/>
            <person name="Lin Y.F."/>
            <person name="Hsu J.L."/>
            <person name="Li C.Y."/>
            <person name="Wang Z.W."/>
            <person name="Zhao X."/>
            <person name="Zhong W.Y."/>
            <person name="Ma X.K."/>
            <person name="Ma L."/>
            <person name="Huang J."/>
            <person name="Chen G.Z."/>
            <person name="Huang M.Z."/>
            <person name="Huang L."/>
            <person name="Peng D.H."/>
            <person name="Luo Y.B."/>
            <person name="Zou S.Q."/>
            <person name="Chen S.P."/>
            <person name="Lan S."/>
            <person name="Tsai W.C."/>
            <person name="Van de Peer Y."/>
            <person name="Liu Z.J."/>
        </authorList>
    </citation>
    <scope>NUCLEOTIDE SEQUENCE [LARGE SCALE GENOMIC DNA]</scope>
    <source>
        <strain evidence="2">Lor288</strain>
    </source>
</reference>
<name>A0ABR2MQU3_9ASPA</name>
<feature type="compositionally biased region" description="Acidic residues" evidence="1">
    <location>
        <begin position="30"/>
        <end position="42"/>
    </location>
</feature>
<accession>A0ABR2MQU3</accession>
<proteinExistence type="predicted"/>